<dbReference type="SUPFAM" id="SSF82679">
    <property type="entry name" value="N-utilization substance G protein NusG, N-terminal domain"/>
    <property type="match status" value="1"/>
</dbReference>
<dbReference type="EMBL" id="NPKI01000008">
    <property type="protein sequence ID" value="PAQ03713.1"/>
    <property type="molecule type" value="Genomic_DNA"/>
</dbReference>
<organism evidence="1 2">
    <name type="scientific">Mesorhizobium mediterraneum</name>
    <dbReference type="NCBI Taxonomy" id="43617"/>
    <lineage>
        <taxon>Bacteria</taxon>
        <taxon>Pseudomonadati</taxon>
        <taxon>Pseudomonadota</taxon>
        <taxon>Alphaproteobacteria</taxon>
        <taxon>Hyphomicrobiales</taxon>
        <taxon>Phyllobacteriaceae</taxon>
        <taxon>Mesorhizobium</taxon>
    </lineage>
</organism>
<evidence type="ECO:0000313" key="1">
    <source>
        <dbReference type="EMBL" id="PAQ03713.1"/>
    </source>
</evidence>
<sequence>MTWYAIRTAPGAQMPKREFTVEDTKGAKGYRIIPSLNASVSAVERALTDAGFVHYMPVEKRLIRDRRKPDLWKARRFALILGYVFIKGPCNFLGLQQVPGVAGIVGTCGDPKPVDLVDILLLRSMEAKSESVFDSQTINKQRQIRKRARNQGDKKLMALVNSLNMTGVTTVPIGAELWGSVSV</sequence>
<name>A0AB36RGR4_9HYPH</name>
<dbReference type="Gene3D" id="3.30.70.940">
    <property type="entry name" value="NusG, N-terminal domain"/>
    <property type="match status" value="1"/>
</dbReference>
<comment type="caution">
    <text evidence="1">The sequence shown here is derived from an EMBL/GenBank/DDBJ whole genome shotgun (WGS) entry which is preliminary data.</text>
</comment>
<dbReference type="GO" id="GO:0006354">
    <property type="term" value="P:DNA-templated transcription elongation"/>
    <property type="evidence" value="ECO:0007669"/>
    <property type="project" value="InterPro"/>
</dbReference>
<dbReference type="Proteomes" id="UP000216215">
    <property type="component" value="Unassembled WGS sequence"/>
</dbReference>
<gene>
    <name evidence="1" type="ORF">CIT25_04135</name>
</gene>
<proteinExistence type="predicted"/>
<protein>
    <recommendedName>
        <fullName evidence="3">NusG-like N-terminal domain-containing protein</fullName>
    </recommendedName>
</protein>
<dbReference type="AlphaFoldDB" id="A0AB36RGR4"/>
<keyword evidence="2" id="KW-1185">Reference proteome</keyword>
<evidence type="ECO:0008006" key="3">
    <source>
        <dbReference type="Google" id="ProtNLM"/>
    </source>
</evidence>
<accession>A0AB36RGR4</accession>
<reference evidence="2" key="1">
    <citation type="submission" date="2017-08" db="EMBL/GenBank/DDBJ databases">
        <title>Mesorhizobium wenxinae sp. nov., a novel rhizobial species isolated from root nodules of chickpea (Cicer arietinum L.).</title>
        <authorList>
            <person name="Zhang J."/>
        </authorList>
    </citation>
    <scope>NUCLEOTIDE SEQUENCE [LARGE SCALE GENOMIC DNA]</scope>
    <source>
        <strain evidence="2">USDA 3392</strain>
    </source>
</reference>
<dbReference type="InterPro" id="IPR036735">
    <property type="entry name" value="NGN_dom_sf"/>
</dbReference>
<evidence type="ECO:0000313" key="2">
    <source>
        <dbReference type="Proteomes" id="UP000216215"/>
    </source>
</evidence>